<dbReference type="Gene3D" id="1.10.510.10">
    <property type="entry name" value="Transferase(Phosphotransferase) domain 1"/>
    <property type="match status" value="1"/>
</dbReference>
<feature type="binding site" evidence="10">
    <location>
        <position position="187"/>
    </location>
    <ligand>
        <name>ATP</name>
        <dbReference type="ChEBI" id="CHEBI:30616"/>
    </ligand>
</feature>
<dbReference type="PROSITE" id="PS00107">
    <property type="entry name" value="PROTEIN_KINASE_ATP"/>
    <property type="match status" value="1"/>
</dbReference>
<dbReference type="PROSITE" id="PS50011">
    <property type="entry name" value="PROTEIN_KINASE_DOM"/>
    <property type="match status" value="1"/>
</dbReference>
<evidence type="ECO:0000256" key="4">
    <source>
        <dbReference type="ARBA" id="ARBA00022840"/>
    </source>
</evidence>
<evidence type="ECO:0000256" key="1">
    <source>
        <dbReference type="ARBA" id="ARBA00022679"/>
    </source>
</evidence>
<evidence type="ECO:0000256" key="10">
    <source>
        <dbReference type="PROSITE-ProRule" id="PRU10141"/>
    </source>
</evidence>
<accession>A0A8S2CRV6</accession>
<evidence type="ECO:0000256" key="8">
    <source>
        <dbReference type="ARBA" id="ARBA00049299"/>
    </source>
</evidence>
<comment type="catalytic activity">
    <reaction evidence="8">
        <text>L-threonyl-[protein] + ATP = O-phospho-L-threonyl-[protein] + ADP + H(+)</text>
        <dbReference type="Rhea" id="RHEA:46608"/>
        <dbReference type="Rhea" id="RHEA-COMP:11060"/>
        <dbReference type="Rhea" id="RHEA-COMP:11605"/>
        <dbReference type="ChEBI" id="CHEBI:15378"/>
        <dbReference type="ChEBI" id="CHEBI:30013"/>
        <dbReference type="ChEBI" id="CHEBI:30616"/>
        <dbReference type="ChEBI" id="CHEBI:61977"/>
        <dbReference type="ChEBI" id="CHEBI:456216"/>
        <dbReference type="EC" id="2.7.12.2"/>
    </reaction>
</comment>
<dbReference type="InterPro" id="IPR011009">
    <property type="entry name" value="Kinase-like_dom_sf"/>
</dbReference>
<dbReference type="EMBL" id="CAJNOK010000416">
    <property type="protein sequence ID" value="CAF0751525.1"/>
    <property type="molecule type" value="Genomic_DNA"/>
</dbReference>
<comment type="caution">
    <text evidence="12">The sequence shown here is derived from an EMBL/GenBank/DDBJ whole genome shotgun (WGS) entry which is preliminary data.</text>
</comment>
<dbReference type="AlphaFoldDB" id="A0A8S2CRV6"/>
<evidence type="ECO:0000256" key="7">
    <source>
        <dbReference type="ARBA" id="ARBA00049014"/>
    </source>
</evidence>
<dbReference type="EC" id="2.7.12.2" evidence="6"/>
<gene>
    <name evidence="12" type="ORF">OVA965_LOCUS2041</name>
    <name evidence="13" type="ORF">TMI583_LOCUS2041</name>
</gene>
<evidence type="ECO:0000313" key="14">
    <source>
        <dbReference type="Proteomes" id="UP000677228"/>
    </source>
</evidence>
<dbReference type="InterPro" id="IPR000719">
    <property type="entry name" value="Prot_kinase_dom"/>
</dbReference>
<name>A0A8S2CRV6_9BILA</name>
<protein>
    <recommendedName>
        <fullName evidence="6">mitogen-activated protein kinase kinase</fullName>
        <ecNumber evidence="6">2.7.12.2</ecNumber>
    </recommendedName>
</protein>
<dbReference type="GO" id="GO:0005524">
    <property type="term" value="F:ATP binding"/>
    <property type="evidence" value="ECO:0007669"/>
    <property type="project" value="UniProtKB-UniRule"/>
</dbReference>
<dbReference type="Gene3D" id="3.10.20.90">
    <property type="entry name" value="Phosphatidylinositol 3-kinase Catalytic Subunit, Chain A, domain 1"/>
    <property type="match status" value="1"/>
</dbReference>
<dbReference type="EMBL" id="CAJOBA010000416">
    <property type="protein sequence ID" value="CAF3530317.1"/>
    <property type="molecule type" value="Genomic_DNA"/>
</dbReference>
<evidence type="ECO:0000256" key="6">
    <source>
        <dbReference type="ARBA" id="ARBA00038999"/>
    </source>
</evidence>
<keyword evidence="4 10" id="KW-0067">ATP-binding</keyword>
<dbReference type="SMART" id="SM00220">
    <property type="entry name" value="S_TKc"/>
    <property type="match status" value="1"/>
</dbReference>
<evidence type="ECO:0000259" key="11">
    <source>
        <dbReference type="PROSITE" id="PS50011"/>
    </source>
</evidence>
<keyword evidence="3" id="KW-0418">Kinase</keyword>
<dbReference type="Proteomes" id="UP000677228">
    <property type="component" value="Unassembled WGS sequence"/>
</dbReference>
<evidence type="ECO:0000313" key="12">
    <source>
        <dbReference type="EMBL" id="CAF0751525.1"/>
    </source>
</evidence>
<keyword evidence="1" id="KW-0808">Transferase</keyword>
<evidence type="ECO:0000313" key="13">
    <source>
        <dbReference type="EMBL" id="CAF3530317.1"/>
    </source>
</evidence>
<proteinExistence type="inferred from homology"/>
<dbReference type="SUPFAM" id="SSF54277">
    <property type="entry name" value="CAD &amp; PB1 domains"/>
    <property type="match status" value="1"/>
</dbReference>
<dbReference type="PANTHER" id="PTHR48013">
    <property type="entry name" value="DUAL SPECIFICITY MITOGEN-ACTIVATED PROTEIN KINASE KINASE 5-RELATED"/>
    <property type="match status" value="1"/>
</dbReference>
<comment type="catalytic activity">
    <reaction evidence="7">
        <text>L-seryl-[protein] + ATP = O-phospho-L-seryl-[protein] + ADP + H(+)</text>
        <dbReference type="Rhea" id="RHEA:17989"/>
        <dbReference type="Rhea" id="RHEA-COMP:9863"/>
        <dbReference type="Rhea" id="RHEA-COMP:11604"/>
        <dbReference type="ChEBI" id="CHEBI:15378"/>
        <dbReference type="ChEBI" id="CHEBI:29999"/>
        <dbReference type="ChEBI" id="CHEBI:30616"/>
        <dbReference type="ChEBI" id="CHEBI:83421"/>
        <dbReference type="ChEBI" id="CHEBI:456216"/>
        <dbReference type="EC" id="2.7.12.2"/>
    </reaction>
</comment>
<evidence type="ECO:0000256" key="2">
    <source>
        <dbReference type="ARBA" id="ARBA00022741"/>
    </source>
</evidence>
<organism evidence="12 14">
    <name type="scientific">Didymodactylos carnosus</name>
    <dbReference type="NCBI Taxonomy" id="1234261"/>
    <lineage>
        <taxon>Eukaryota</taxon>
        <taxon>Metazoa</taxon>
        <taxon>Spiralia</taxon>
        <taxon>Gnathifera</taxon>
        <taxon>Rotifera</taxon>
        <taxon>Eurotatoria</taxon>
        <taxon>Bdelloidea</taxon>
        <taxon>Philodinida</taxon>
        <taxon>Philodinidae</taxon>
        <taxon>Didymodactylos</taxon>
    </lineage>
</organism>
<comment type="similarity">
    <text evidence="5">Belongs to the protein kinase superfamily. STE Ser/Thr protein kinase family. MAP kinase kinase subfamily.</text>
</comment>
<dbReference type="Gene3D" id="3.30.200.20">
    <property type="entry name" value="Phosphorylase Kinase, domain 1"/>
    <property type="match status" value="1"/>
</dbReference>
<reference evidence="12" key="1">
    <citation type="submission" date="2021-02" db="EMBL/GenBank/DDBJ databases">
        <authorList>
            <person name="Nowell W R."/>
        </authorList>
    </citation>
    <scope>NUCLEOTIDE SEQUENCE</scope>
</reference>
<dbReference type="InterPro" id="IPR017441">
    <property type="entry name" value="Protein_kinase_ATP_BS"/>
</dbReference>
<dbReference type="Proteomes" id="UP000682733">
    <property type="component" value="Unassembled WGS sequence"/>
</dbReference>
<dbReference type="GO" id="GO:0004708">
    <property type="term" value="F:MAP kinase kinase activity"/>
    <property type="evidence" value="ECO:0007669"/>
    <property type="project" value="UniProtKB-EC"/>
</dbReference>
<evidence type="ECO:0000256" key="5">
    <source>
        <dbReference type="ARBA" id="ARBA00038035"/>
    </source>
</evidence>
<dbReference type="PANTHER" id="PTHR48013:SF9">
    <property type="entry name" value="DUAL SPECIFICITY MITOGEN-ACTIVATED PROTEIN KINASE KINASE 5"/>
    <property type="match status" value="1"/>
</dbReference>
<comment type="catalytic activity">
    <reaction evidence="9">
        <text>L-tyrosyl-[protein] + ATP = O-phospho-L-tyrosyl-[protein] + ADP + H(+)</text>
        <dbReference type="Rhea" id="RHEA:10596"/>
        <dbReference type="Rhea" id="RHEA-COMP:10136"/>
        <dbReference type="Rhea" id="RHEA-COMP:20101"/>
        <dbReference type="ChEBI" id="CHEBI:15378"/>
        <dbReference type="ChEBI" id="CHEBI:30616"/>
        <dbReference type="ChEBI" id="CHEBI:46858"/>
        <dbReference type="ChEBI" id="CHEBI:61978"/>
        <dbReference type="ChEBI" id="CHEBI:456216"/>
        <dbReference type="EC" id="2.7.12.2"/>
    </reaction>
</comment>
<dbReference type="SUPFAM" id="SSF56112">
    <property type="entry name" value="Protein kinase-like (PK-like)"/>
    <property type="match status" value="1"/>
</dbReference>
<evidence type="ECO:0000256" key="9">
    <source>
        <dbReference type="ARBA" id="ARBA00051693"/>
    </source>
</evidence>
<feature type="domain" description="Protein kinase" evidence="11">
    <location>
        <begin position="158"/>
        <end position="427"/>
    </location>
</feature>
<evidence type="ECO:0000256" key="3">
    <source>
        <dbReference type="ARBA" id="ARBA00022777"/>
    </source>
</evidence>
<dbReference type="Pfam" id="PF00069">
    <property type="entry name" value="Pkinase"/>
    <property type="match status" value="1"/>
</dbReference>
<sequence length="448" mass="51864">MMLSPSTPIYLRLKYRNNVYDFSLTADLFHYETILSRIQTYLSKLNIICFQYEDDDRDLVSVKSELEIEPIKEFYFNYLKQCHLNQYEYIEPLLIHPVEGPRHHLQLTLPNDNLSVLSDISQIRSPIFEINSRNKLHRNLEENVFNILSSGQMSMLTVEYFEQIGNGNSGLVHRCRERNTKRIVAVKIISLDYQKDEKKQEIISELNALYALHSSYVVQLYGAYFHENSIHICTEYMNRGSLEQYLGLNIPENVLGRITLSILKGLVYMWQKKIMHRDLKPSNVLADSSGNIKLCDFGVSRILETVGQELLTFIGTYKYMAPERARGGDYSVQSEVWSVGMTILELGLGKYPFQKEKSTGIENQNEKNISTMTMGVPFELVQCIINEIPPLLPTDRYSKEFSDFIQQCLSKNPSERPTPVSLVHNNLMIKYDDEDKTDIANFVNNVLF</sequence>
<keyword evidence="2 10" id="KW-0547">Nucleotide-binding</keyword>